<dbReference type="InterPro" id="IPR050708">
    <property type="entry name" value="T6SS_VgrG/RHS"/>
</dbReference>
<dbReference type="Pfam" id="PF00612">
    <property type="entry name" value="IQ"/>
    <property type="match status" value="1"/>
</dbReference>
<name>A0A3J8WTH0_SALER</name>
<sequence>MSTSLFSKTPSVTVLDNRGLTVCDIAYHRHPESPDVTSERITRHQYDARGFLTQSADPRLHDAGVANFTYLTDLAGNVLRSQGVDNGITVVLNDAAGRPFIAVSNISTAGDGTQDSSQAVTRTLLYEDATLPGRPLSIMEQVPGEAARITERFVYAGNGKAEKALNLAGQCVGHYDTAGLMQTDSVALTGAPLSVTRRLLKDADNPDTVADWQGADALAWNDLLDREAYTTLTTADVTGAVLTTTDAKGNLLRVTYDVAGLLSGSWLTLKDGTEQAIVKSLTYSAAGQKLREEHGNGVVTTYEYEPQTQRLVGIKTERPAGHAAGAKVLQDLRYEYDPVGNVLKISNDAEETRFWRNQKVVPENRYTCDSLYQLVSATGREMANAGQQGSNLPSATIPLPADSSAYTNYTRTYTYDSAGNLTQISHSAPATGNNYTTDITVSDRSNRGVLSTLTENPSGVDALFTAGGQQKQLQPGQNLVWTPRNELLQVTPVRREGDTGDRESYRYDTDSQRLQKVSVQKTKTSTQTQRVVYLPGLELRTTSNGKNETECLQVITVGETGRAQVRVLHWQGETPEGISNDQLRYSYDNLTGSSQLELNGKGEVITVEEYYPYGGTAVWTACSAMEAAYKTIRYSGKERDATGLYYYGYRYYLPWAGRWLSADPAGTIDGMNLFRMVRNNPVTLRDALGMDTEQDAAIKIQSAFRGYLSRKAVSVKNIHGVIHTHISSSGHITLPENTRGREVQSRLRIGASYDSLLVQGGAGNFDVYHKPDNAPVMNTTSLLELNNVSGTKAFLNGGFFANNESLIMPSGEVTGEKFKGHIIGPAPERHNKVEIPIQWRKDYAVLVKNDVELLASGPRLSGESINFTSDLYLYEGERFSSHPGGVNPLSKLQGNLAHSGNPNPRAALSLSSSGDIRMHTLSTDDYSRDKGGTMTEWRDIVNAMAPGADSVNMDGGASMSMGIIINGNIMQITKGGAELRCIANMVTSGVMKNQVPHNLRLKPW</sequence>
<dbReference type="PANTHER" id="PTHR32305">
    <property type="match status" value="1"/>
</dbReference>
<comment type="caution">
    <text evidence="1">The sequence shown here is derived from an EMBL/GenBank/DDBJ whole genome shotgun (WGS) entry which is preliminary data.</text>
</comment>
<evidence type="ECO:0000313" key="1">
    <source>
        <dbReference type="EMBL" id="MFX62781.1"/>
    </source>
</evidence>
<dbReference type="Gene3D" id="2.180.10.10">
    <property type="entry name" value="RHS repeat-associated core"/>
    <property type="match status" value="1"/>
</dbReference>
<dbReference type="InterPro" id="IPR000048">
    <property type="entry name" value="IQ_motif_EF-hand-BS"/>
</dbReference>
<dbReference type="Pfam" id="PF18807">
    <property type="entry name" value="TTc_toxin_rep"/>
    <property type="match status" value="1"/>
</dbReference>
<gene>
    <name evidence="1" type="ORF">ED173_07280</name>
</gene>
<dbReference type="CDD" id="cd23767">
    <property type="entry name" value="IQCD"/>
    <property type="match status" value="1"/>
</dbReference>
<dbReference type="AlphaFoldDB" id="A0A3J8WTH0"/>
<dbReference type="InterPro" id="IPR041508">
    <property type="entry name" value="TcC-like_repeat"/>
</dbReference>
<organism evidence="1">
    <name type="scientific">Salmonella enterica</name>
    <name type="common">Salmonella choleraesuis</name>
    <dbReference type="NCBI Taxonomy" id="28901"/>
    <lineage>
        <taxon>Bacteria</taxon>
        <taxon>Pseudomonadati</taxon>
        <taxon>Pseudomonadota</taxon>
        <taxon>Gammaproteobacteria</taxon>
        <taxon>Enterobacterales</taxon>
        <taxon>Enterobacteriaceae</taxon>
        <taxon>Salmonella</taxon>
    </lineage>
</organism>
<proteinExistence type="predicted"/>
<reference evidence="1" key="1">
    <citation type="submission" date="2018-10" db="EMBL/GenBank/DDBJ databases">
        <authorList>
            <consortium name="PulseNet: The National Subtyping Network for Foodborne Disease Surveillance"/>
            <person name="Tarr C.L."/>
            <person name="Trees E."/>
            <person name="Katz L.S."/>
            <person name="Carleton-Romer H.A."/>
            <person name="Stroika S."/>
            <person name="Kucerova Z."/>
            <person name="Roache K.F."/>
            <person name="Sabol A.L."/>
            <person name="Besser J."/>
            <person name="Gerner-Smidt P."/>
        </authorList>
    </citation>
    <scope>NUCLEOTIDE SEQUENCE [LARGE SCALE GENOMIC DNA]</scope>
    <source>
        <strain evidence="1">PNUSAS059279</strain>
    </source>
</reference>
<dbReference type="NCBIfam" id="TIGR03696">
    <property type="entry name" value="Rhs_assc_core"/>
    <property type="match status" value="1"/>
</dbReference>
<dbReference type="PROSITE" id="PS50096">
    <property type="entry name" value="IQ"/>
    <property type="match status" value="1"/>
</dbReference>
<accession>A0A3J8WTH0</accession>
<dbReference type="EMBL" id="RNGN01000017">
    <property type="protein sequence ID" value="MFX62781.1"/>
    <property type="molecule type" value="Genomic_DNA"/>
</dbReference>
<dbReference type="InterPro" id="IPR022385">
    <property type="entry name" value="Rhs_assc_core"/>
</dbReference>
<dbReference type="Proteomes" id="UP000885417">
    <property type="component" value="Unassembled WGS sequence"/>
</dbReference>
<dbReference type="SMART" id="SM00015">
    <property type="entry name" value="IQ"/>
    <property type="match status" value="1"/>
</dbReference>
<protein>
    <submittedName>
        <fullName evidence="1">RHS repeat protein</fullName>
    </submittedName>
</protein>
<dbReference type="PANTHER" id="PTHR32305:SF15">
    <property type="entry name" value="PROTEIN RHSA-RELATED"/>
    <property type="match status" value="1"/>
</dbReference>